<evidence type="ECO:0000259" key="1">
    <source>
        <dbReference type="PROSITE" id="PS51186"/>
    </source>
</evidence>
<evidence type="ECO:0000313" key="3">
    <source>
        <dbReference type="Proteomes" id="UP000371041"/>
    </source>
</evidence>
<dbReference type="Gene3D" id="3.40.630.30">
    <property type="match status" value="1"/>
</dbReference>
<proteinExistence type="predicted"/>
<dbReference type="PANTHER" id="PTHR43792">
    <property type="entry name" value="GNAT FAMILY, PUTATIVE (AFU_ORTHOLOGUE AFUA_3G00765)-RELATED-RELATED"/>
    <property type="match status" value="1"/>
</dbReference>
<keyword evidence="2" id="KW-0808">Transferase</keyword>
<dbReference type="InterPro" id="IPR000182">
    <property type="entry name" value="GNAT_dom"/>
</dbReference>
<dbReference type="AlphaFoldDB" id="A0A5Q3QLN1"/>
<evidence type="ECO:0000313" key="2">
    <source>
        <dbReference type="EMBL" id="QGK71727.1"/>
    </source>
</evidence>
<dbReference type="PANTHER" id="PTHR43792:SF1">
    <property type="entry name" value="N-ACETYLTRANSFERASE DOMAIN-CONTAINING PROTEIN"/>
    <property type="match status" value="1"/>
</dbReference>
<dbReference type="InterPro" id="IPR051531">
    <property type="entry name" value="N-acetyltransferase"/>
</dbReference>
<dbReference type="CDD" id="cd04301">
    <property type="entry name" value="NAT_SF"/>
    <property type="match status" value="1"/>
</dbReference>
<keyword evidence="3" id="KW-1185">Reference proteome</keyword>
<reference evidence="3" key="1">
    <citation type="submission" date="2019-11" db="EMBL/GenBank/DDBJ databases">
        <title>The complete genome sequence of Saccharopolyspora sp. E2A.</title>
        <authorList>
            <person name="Zhang G."/>
        </authorList>
    </citation>
    <scope>NUCLEOTIDE SEQUENCE [LARGE SCALE GENOMIC DNA]</scope>
    <source>
        <strain evidence="3">E2A</strain>
    </source>
</reference>
<organism evidence="2 3">
    <name type="scientific">Allosaccharopolyspora coralli</name>
    <dbReference type="NCBI Taxonomy" id="2665642"/>
    <lineage>
        <taxon>Bacteria</taxon>
        <taxon>Bacillati</taxon>
        <taxon>Actinomycetota</taxon>
        <taxon>Actinomycetes</taxon>
        <taxon>Pseudonocardiales</taxon>
        <taxon>Pseudonocardiaceae</taxon>
        <taxon>Allosaccharopolyspora</taxon>
    </lineage>
</organism>
<name>A0A5Q3QLN1_9PSEU</name>
<gene>
    <name evidence="2" type="ORF">GIY23_21385</name>
</gene>
<dbReference type="GO" id="GO:0016747">
    <property type="term" value="F:acyltransferase activity, transferring groups other than amino-acyl groups"/>
    <property type="evidence" value="ECO:0007669"/>
    <property type="project" value="InterPro"/>
</dbReference>
<dbReference type="Pfam" id="PF13302">
    <property type="entry name" value="Acetyltransf_3"/>
    <property type="match status" value="1"/>
</dbReference>
<dbReference type="EMBL" id="CP045929">
    <property type="protein sequence ID" value="QGK71727.1"/>
    <property type="molecule type" value="Genomic_DNA"/>
</dbReference>
<dbReference type="InterPro" id="IPR016181">
    <property type="entry name" value="Acyl_CoA_acyltransferase"/>
</dbReference>
<dbReference type="RefSeq" id="WP_154078295.1">
    <property type="nucleotide sequence ID" value="NZ_CP045929.1"/>
</dbReference>
<feature type="domain" description="N-acetyltransferase" evidence="1">
    <location>
        <begin position="10"/>
        <end position="174"/>
    </location>
</feature>
<protein>
    <submittedName>
        <fullName evidence="2">GNAT family N-acetyltransferase</fullName>
    </submittedName>
</protein>
<dbReference type="PROSITE" id="PS51186">
    <property type="entry name" value="GNAT"/>
    <property type="match status" value="1"/>
</dbReference>
<sequence>MDVWLRSDRLLVRDWAVTDAPAAFAVYGSEDVAQWLTPEMQQVPDDTAMRSVLEAWVEAQPNLQPPTGRWAVVRREDDEIVGGVALRLLPPYDEDIEISWQLRPDAWGQGYAKESATMLMRWAFTQDIDELFAVARPDNTRAVATARRLGMEWVGETDKYYGQRLQVFRIRPGDLD</sequence>
<dbReference type="KEGG" id="sace:GIY23_21385"/>
<accession>A0A5Q3QLN1</accession>
<dbReference type="SUPFAM" id="SSF55729">
    <property type="entry name" value="Acyl-CoA N-acyltransferases (Nat)"/>
    <property type="match status" value="1"/>
</dbReference>
<dbReference type="Proteomes" id="UP000371041">
    <property type="component" value="Chromosome"/>
</dbReference>